<proteinExistence type="predicted"/>
<dbReference type="InterPro" id="IPR012545">
    <property type="entry name" value="DUF1697"/>
</dbReference>
<evidence type="ECO:0000313" key="1">
    <source>
        <dbReference type="EMBL" id="RCR66208.1"/>
    </source>
</evidence>
<protein>
    <submittedName>
        <fullName evidence="1">DUF1697 domain-containing protein</fullName>
    </submittedName>
</protein>
<comment type="caution">
    <text evidence="1">The sequence shown here is derived from an EMBL/GenBank/DDBJ whole genome shotgun (WGS) entry which is preliminary data.</text>
</comment>
<name>A0A368JEV3_9BACT</name>
<dbReference type="SUPFAM" id="SSF160379">
    <property type="entry name" value="SP0830-like"/>
    <property type="match status" value="1"/>
</dbReference>
<dbReference type="Gene3D" id="3.30.70.1280">
    <property type="entry name" value="SP0830-like domains"/>
    <property type="match status" value="1"/>
</dbReference>
<dbReference type="PANTHER" id="PTHR36439:SF1">
    <property type="entry name" value="DUF1697 DOMAIN-CONTAINING PROTEIN"/>
    <property type="match status" value="1"/>
</dbReference>
<dbReference type="PANTHER" id="PTHR36439">
    <property type="entry name" value="BLL4334 PROTEIN"/>
    <property type="match status" value="1"/>
</dbReference>
<dbReference type="AlphaFoldDB" id="A0A368JEV3"/>
<dbReference type="EMBL" id="QOWE01000030">
    <property type="protein sequence ID" value="RCR66208.1"/>
    <property type="molecule type" value="Genomic_DNA"/>
</dbReference>
<dbReference type="Proteomes" id="UP000253383">
    <property type="component" value="Unassembled WGS sequence"/>
</dbReference>
<organism evidence="1 2">
    <name type="scientific">Larkinella punicea</name>
    <dbReference type="NCBI Taxonomy" id="2315727"/>
    <lineage>
        <taxon>Bacteria</taxon>
        <taxon>Pseudomonadati</taxon>
        <taxon>Bacteroidota</taxon>
        <taxon>Cytophagia</taxon>
        <taxon>Cytophagales</taxon>
        <taxon>Spirosomataceae</taxon>
        <taxon>Larkinella</taxon>
    </lineage>
</organism>
<dbReference type="Pfam" id="PF08002">
    <property type="entry name" value="DUF1697"/>
    <property type="match status" value="1"/>
</dbReference>
<keyword evidence="2" id="KW-1185">Reference proteome</keyword>
<reference evidence="1 2" key="1">
    <citation type="submission" date="2018-07" db="EMBL/GenBank/DDBJ databases">
        <title>Genome analysis of Larkinella rosea.</title>
        <authorList>
            <person name="Zhou Z."/>
            <person name="Wang G."/>
        </authorList>
    </citation>
    <scope>NUCLEOTIDE SEQUENCE [LARGE SCALE GENOMIC DNA]</scope>
    <source>
        <strain evidence="2">zzj9</strain>
    </source>
</reference>
<sequence>MKTALAILRGINVSGQKKVPMSELKCLFEGLNCQQVKTYIQSGNVVFTHSAADEEQLARQIEKKITETFGFQVPVLTRSLSELADIVAQNPFLQEDNTEVDKLHITFLSDTPDPSNGDKIKDLLSGADRFVLSGKEIYVYCPGGYGNTKLSNTFFENKLKVTATTRNWKTVNELLKMMQSLNPGQ</sequence>
<evidence type="ECO:0000313" key="2">
    <source>
        <dbReference type="Proteomes" id="UP000253383"/>
    </source>
</evidence>
<accession>A0A368JEV3</accession>
<dbReference type="OrthoDB" id="9806494at2"/>
<dbReference type="RefSeq" id="WP_114409410.1">
    <property type="nucleotide sequence ID" value="NZ_QOWE01000030.1"/>
</dbReference>
<dbReference type="PIRSF" id="PIRSF008502">
    <property type="entry name" value="UCP008502"/>
    <property type="match status" value="1"/>
</dbReference>
<gene>
    <name evidence="1" type="ORF">DUE52_28050</name>
</gene>